<keyword evidence="1" id="KW-0479">Metal-binding</keyword>
<evidence type="ECO:0000256" key="2">
    <source>
        <dbReference type="ARBA" id="ARBA00022771"/>
    </source>
</evidence>
<dbReference type="InterPro" id="IPR002893">
    <property type="entry name" value="Znf_MYND"/>
</dbReference>
<dbReference type="EMBL" id="OZ037948">
    <property type="protein sequence ID" value="CAL1708657.1"/>
    <property type="molecule type" value="Genomic_DNA"/>
</dbReference>
<keyword evidence="8" id="KW-1185">Reference proteome</keyword>
<feature type="domain" description="MYND-type" evidence="6">
    <location>
        <begin position="31"/>
        <end position="73"/>
    </location>
</feature>
<dbReference type="SUPFAM" id="SSF144232">
    <property type="entry name" value="HIT/MYND zinc finger-like"/>
    <property type="match status" value="1"/>
</dbReference>
<evidence type="ECO:0000256" key="1">
    <source>
        <dbReference type="ARBA" id="ARBA00022723"/>
    </source>
</evidence>
<feature type="compositionally biased region" description="Polar residues" evidence="5">
    <location>
        <begin position="1"/>
        <end position="10"/>
    </location>
</feature>
<evidence type="ECO:0000256" key="4">
    <source>
        <dbReference type="PROSITE-ProRule" id="PRU00134"/>
    </source>
</evidence>
<gene>
    <name evidence="7" type="ORF">GFSPODELE1_LOCUS6960</name>
</gene>
<evidence type="ECO:0000259" key="6">
    <source>
        <dbReference type="PROSITE" id="PS50865"/>
    </source>
</evidence>
<keyword evidence="3" id="KW-0862">Zinc</keyword>
<dbReference type="PROSITE" id="PS50865">
    <property type="entry name" value="ZF_MYND_2"/>
    <property type="match status" value="1"/>
</dbReference>
<dbReference type="Proteomes" id="UP001497453">
    <property type="component" value="Chromosome 5"/>
</dbReference>
<dbReference type="Gene3D" id="6.10.140.2220">
    <property type="match status" value="1"/>
</dbReference>
<name>A0ABP1DPG9_9APHY</name>
<proteinExistence type="predicted"/>
<dbReference type="Pfam" id="PF01753">
    <property type="entry name" value="zf-MYND"/>
    <property type="match status" value="1"/>
</dbReference>
<dbReference type="PROSITE" id="PS01360">
    <property type="entry name" value="ZF_MYND_1"/>
    <property type="match status" value="1"/>
</dbReference>
<keyword evidence="2 4" id="KW-0863">Zinc-finger</keyword>
<protein>
    <recommendedName>
        <fullName evidence="6">MYND-type domain-containing protein</fullName>
    </recommendedName>
</protein>
<evidence type="ECO:0000256" key="5">
    <source>
        <dbReference type="SAM" id="MobiDB-lite"/>
    </source>
</evidence>
<evidence type="ECO:0000256" key="3">
    <source>
        <dbReference type="ARBA" id="ARBA00022833"/>
    </source>
</evidence>
<accession>A0ABP1DPG9</accession>
<sequence length="230" mass="25786">MMKSGKTSGSGAKLRDRNAGGMSTHKRMVECQYCRKPRADLDGPLQCCSGCKVDVYCSRECQKKAWPSHKSMCKQIQQRDAEATTEEMDEIVLLRKFKGKHRPMIFECTVQALDLYNDPTRSQRYILIIDLERRPHSNQPAIAFRMVDARVVAFEDMESAQRNEMRIQMHQAEGALMGSGDGTIGVMFTMLRVNTGAATIAGAGFTKDVLVPSRDWKGLLRTCMNNGVVV</sequence>
<evidence type="ECO:0000313" key="7">
    <source>
        <dbReference type="EMBL" id="CAL1708657.1"/>
    </source>
</evidence>
<organism evidence="7 8">
    <name type="scientific">Somion occarium</name>
    <dbReference type="NCBI Taxonomy" id="3059160"/>
    <lineage>
        <taxon>Eukaryota</taxon>
        <taxon>Fungi</taxon>
        <taxon>Dikarya</taxon>
        <taxon>Basidiomycota</taxon>
        <taxon>Agaricomycotina</taxon>
        <taxon>Agaricomycetes</taxon>
        <taxon>Polyporales</taxon>
        <taxon>Cerrenaceae</taxon>
        <taxon>Somion</taxon>
    </lineage>
</organism>
<evidence type="ECO:0000313" key="8">
    <source>
        <dbReference type="Proteomes" id="UP001497453"/>
    </source>
</evidence>
<feature type="region of interest" description="Disordered" evidence="5">
    <location>
        <begin position="1"/>
        <end position="21"/>
    </location>
</feature>
<reference evidence="8" key="1">
    <citation type="submission" date="2024-04" db="EMBL/GenBank/DDBJ databases">
        <authorList>
            <person name="Shaw F."/>
            <person name="Minotto A."/>
        </authorList>
    </citation>
    <scope>NUCLEOTIDE SEQUENCE [LARGE SCALE GENOMIC DNA]</scope>
</reference>